<sequence length="190" mass="22058">MRKLGKWLLRVLAFLLILIIIIVIAAYFYIRPGEPIGWPPKVEVSLMERLEQMVHNRSLRLQLKEDEINALGAEFMEKTEPYRTYKQQWNITGMRMRLDNDAVNIDVQAEAFAGVQAGVRVSYKLEWNESTQTIRAIPEGTHVKELTVPQSWLKLKPLEFPLASQLPAWVKIKRVEFTADGWWLTLGLKL</sequence>
<evidence type="ECO:0000313" key="3">
    <source>
        <dbReference type="Proteomes" id="UP001207626"/>
    </source>
</evidence>
<keyword evidence="1" id="KW-1133">Transmembrane helix</keyword>
<name>A0ABT4DNW7_9BACL</name>
<feature type="transmembrane region" description="Helical" evidence="1">
    <location>
        <begin position="7"/>
        <end position="30"/>
    </location>
</feature>
<dbReference type="Proteomes" id="UP001207626">
    <property type="component" value="Unassembled WGS sequence"/>
</dbReference>
<dbReference type="GeneID" id="77003464"/>
<evidence type="ECO:0008006" key="4">
    <source>
        <dbReference type="Google" id="ProtNLM"/>
    </source>
</evidence>
<keyword evidence="1" id="KW-0472">Membrane</keyword>
<comment type="caution">
    <text evidence="2">The sequence shown here is derived from an EMBL/GenBank/DDBJ whole genome shotgun (WGS) entry which is preliminary data.</text>
</comment>
<gene>
    <name evidence="2" type="ORF">M5X09_05075</name>
</gene>
<reference evidence="2 3" key="1">
    <citation type="submission" date="2022-05" db="EMBL/GenBank/DDBJ databases">
        <title>Genome Sequencing of Bee-Associated Microbes.</title>
        <authorList>
            <person name="Dunlap C."/>
        </authorList>
    </citation>
    <scope>NUCLEOTIDE SEQUENCE [LARGE SCALE GENOMIC DNA]</scope>
    <source>
        <strain evidence="2 3">NRRL NRS-1438</strain>
    </source>
</reference>
<dbReference type="RefSeq" id="WP_087435005.1">
    <property type="nucleotide sequence ID" value="NZ_JAFFHZ010000001.1"/>
</dbReference>
<keyword evidence="3" id="KW-1185">Reference proteome</keyword>
<evidence type="ECO:0000313" key="2">
    <source>
        <dbReference type="EMBL" id="MCY9519055.1"/>
    </source>
</evidence>
<accession>A0ABT4DNW7</accession>
<organism evidence="2 3">
    <name type="scientific">Paenibacillus apiarius</name>
    <dbReference type="NCBI Taxonomy" id="46240"/>
    <lineage>
        <taxon>Bacteria</taxon>
        <taxon>Bacillati</taxon>
        <taxon>Bacillota</taxon>
        <taxon>Bacilli</taxon>
        <taxon>Bacillales</taxon>
        <taxon>Paenibacillaceae</taxon>
        <taxon>Paenibacillus</taxon>
    </lineage>
</organism>
<evidence type="ECO:0000256" key="1">
    <source>
        <dbReference type="SAM" id="Phobius"/>
    </source>
</evidence>
<dbReference type="EMBL" id="JAMDLW010000004">
    <property type="protein sequence ID" value="MCY9519055.1"/>
    <property type="molecule type" value="Genomic_DNA"/>
</dbReference>
<keyword evidence="1" id="KW-0812">Transmembrane</keyword>
<proteinExistence type="predicted"/>
<protein>
    <recommendedName>
        <fullName evidence="4">DUF2140 family protein</fullName>
    </recommendedName>
</protein>